<comment type="caution">
    <text evidence="1">The sequence shown here is derived from an EMBL/GenBank/DDBJ whole genome shotgun (WGS) entry which is preliminary data.</text>
</comment>
<evidence type="ECO:0000313" key="2">
    <source>
        <dbReference type="Proteomes" id="UP001230915"/>
    </source>
</evidence>
<dbReference type="InterPro" id="IPR014776">
    <property type="entry name" value="4pyrrole_Mease_sub2"/>
</dbReference>
<protein>
    <submittedName>
        <fullName evidence="1">SAM-dependent methyltransferase</fullName>
    </submittedName>
</protein>
<keyword evidence="1" id="KW-0489">Methyltransferase</keyword>
<reference evidence="1 2" key="1">
    <citation type="submission" date="2023-08" db="EMBL/GenBank/DDBJ databases">
        <title>Mesonia sp. MT50, isolated from deep-sea sediment of the Mariana Trench.</title>
        <authorList>
            <person name="Fu H."/>
        </authorList>
    </citation>
    <scope>NUCLEOTIDE SEQUENCE [LARGE SCALE GENOMIC DNA]</scope>
    <source>
        <strain evidence="1 2">MT50</strain>
    </source>
</reference>
<dbReference type="Proteomes" id="UP001230915">
    <property type="component" value="Unassembled WGS sequence"/>
</dbReference>
<dbReference type="PIRSF" id="PIRSF005917">
    <property type="entry name" value="MTase_YraL"/>
    <property type="match status" value="1"/>
</dbReference>
<proteinExistence type="predicted"/>
<dbReference type="Gene3D" id="3.30.950.10">
    <property type="entry name" value="Methyltransferase, Cobalt-precorrin-4 Transmethylase, Domain 2"/>
    <property type="match status" value="1"/>
</dbReference>
<accession>A0ABU0ZZH7</accession>
<dbReference type="EMBL" id="JAVHUL010000004">
    <property type="protein sequence ID" value="MDQ7916401.1"/>
    <property type="molecule type" value="Genomic_DNA"/>
</dbReference>
<dbReference type="Gene3D" id="3.40.1010.10">
    <property type="entry name" value="Cobalt-precorrin-4 Transmethylase, Domain 1"/>
    <property type="match status" value="1"/>
</dbReference>
<gene>
    <name evidence="1" type="ORF">RBU60_02355</name>
</gene>
<dbReference type="InterPro" id="IPR008189">
    <property type="entry name" value="rRNA_ssu_MeTfrase_I"/>
</dbReference>
<evidence type="ECO:0000313" key="1">
    <source>
        <dbReference type="EMBL" id="MDQ7916401.1"/>
    </source>
</evidence>
<dbReference type="RefSeq" id="WP_308863052.1">
    <property type="nucleotide sequence ID" value="NZ_JAVHUL010000004.1"/>
</dbReference>
<organism evidence="1 2">
    <name type="scientific">Mesonia profundi</name>
    <dbReference type="NCBI Taxonomy" id="3070998"/>
    <lineage>
        <taxon>Bacteria</taxon>
        <taxon>Pseudomonadati</taxon>
        <taxon>Bacteroidota</taxon>
        <taxon>Flavobacteriia</taxon>
        <taxon>Flavobacteriales</taxon>
        <taxon>Flavobacteriaceae</taxon>
        <taxon>Mesonia</taxon>
    </lineage>
</organism>
<keyword evidence="2" id="KW-1185">Reference proteome</keyword>
<dbReference type="GO" id="GO:0008168">
    <property type="term" value="F:methyltransferase activity"/>
    <property type="evidence" value="ECO:0007669"/>
    <property type="project" value="UniProtKB-KW"/>
</dbReference>
<dbReference type="InterPro" id="IPR014777">
    <property type="entry name" value="4pyrrole_Mease_sub1"/>
</dbReference>
<name>A0ABU0ZZH7_9FLAO</name>
<sequence length="239" mass="27057">MTATIKGKLYLLPAPLGENAHAETMPISVKNKIEELNYYVAENEKTARRYIKRIAPDKPQPELKFWILNKHTETSEIPTFLEACINGNDMGLLSEAGCPGIADPGAEVVRIAHEKGIQVVPLVGPSSILLTMMSSGLNGQNFAFHGYLPIDKHEKKQEIKRLERISLEQNQAQIFIETPYRNEKFFEDLKQNLHPSTLLCIGCDVTLTTEYIKTQSIAQWKKTKPDLHKKPAIFIFQKE</sequence>
<keyword evidence="1" id="KW-0808">Transferase</keyword>
<dbReference type="CDD" id="cd11649">
    <property type="entry name" value="RsmI_like"/>
    <property type="match status" value="1"/>
</dbReference>
<dbReference type="InterPro" id="IPR035996">
    <property type="entry name" value="4pyrrol_Methylase_sf"/>
</dbReference>
<dbReference type="PANTHER" id="PTHR46111:SF2">
    <property type="entry name" value="SAM-DEPENDENT METHYLTRANSFERASE"/>
    <property type="match status" value="1"/>
</dbReference>
<dbReference type="SUPFAM" id="SSF53790">
    <property type="entry name" value="Tetrapyrrole methylase"/>
    <property type="match status" value="1"/>
</dbReference>
<dbReference type="GO" id="GO:0032259">
    <property type="term" value="P:methylation"/>
    <property type="evidence" value="ECO:0007669"/>
    <property type="project" value="UniProtKB-KW"/>
</dbReference>
<dbReference type="PANTHER" id="PTHR46111">
    <property type="entry name" value="RIBOSOMAL RNA SMALL SUBUNIT METHYLTRANSFERASE I"/>
    <property type="match status" value="1"/>
</dbReference>